<evidence type="ECO:0000313" key="3">
    <source>
        <dbReference type="Proteomes" id="UP000654075"/>
    </source>
</evidence>
<accession>A0A813FC04</accession>
<dbReference type="EMBL" id="CAJNNV010024911">
    <property type="protein sequence ID" value="CAE8611103.1"/>
    <property type="molecule type" value="Genomic_DNA"/>
</dbReference>
<dbReference type="Proteomes" id="UP000654075">
    <property type="component" value="Unassembled WGS sequence"/>
</dbReference>
<evidence type="ECO:0000313" key="2">
    <source>
        <dbReference type="EMBL" id="CAE8611103.1"/>
    </source>
</evidence>
<name>A0A813FC04_POLGL</name>
<dbReference type="AlphaFoldDB" id="A0A813FC04"/>
<reference evidence="2" key="1">
    <citation type="submission" date="2021-02" db="EMBL/GenBank/DDBJ databases">
        <authorList>
            <person name="Dougan E. K."/>
            <person name="Rhodes N."/>
            <person name="Thang M."/>
            <person name="Chan C."/>
        </authorList>
    </citation>
    <scope>NUCLEOTIDE SEQUENCE</scope>
</reference>
<keyword evidence="3" id="KW-1185">Reference proteome</keyword>
<gene>
    <name evidence="2" type="ORF">PGLA1383_LOCUS28913</name>
</gene>
<sequence length="127" mass="13619">MKELVLLGREKCSPPVLPVLLAVVVVAVVVAVVVVVVVCCWVDEKISFGLCGKPCASPDPPAINPCPPTQSTHQRACQACVLVHWHRTLSWDPPPAHCFVSILLRAAKSPPHHSFFATAGLHVAHVI</sequence>
<organism evidence="2 3">
    <name type="scientific">Polarella glacialis</name>
    <name type="common">Dinoflagellate</name>
    <dbReference type="NCBI Taxonomy" id="89957"/>
    <lineage>
        <taxon>Eukaryota</taxon>
        <taxon>Sar</taxon>
        <taxon>Alveolata</taxon>
        <taxon>Dinophyceae</taxon>
        <taxon>Suessiales</taxon>
        <taxon>Suessiaceae</taxon>
        <taxon>Polarella</taxon>
    </lineage>
</organism>
<protein>
    <submittedName>
        <fullName evidence="2">Uncharacterized protein</fullName>
    </submittedName>
</protein>
<keyword evidence="1" id="KW-0812">Transmembrane</keyword>
<keyword evidence="1" id="KW-1133">Transmembrane helix</keyword>
<keyword evidence="1" id="KW-0472">Membrane</keyword>
<feature type="transmembrane region" description="Helical" evidence="1">
    <location>
        <begin position="20"/>
        <end position="42"/>
    </location>
</feature>
<proteinExistence type="predicted"/>
<evidence type="ECO:0000256" key="1">
    <source>
        <dbReference type="SAM" id="Phobius"/>
    </source>
</evidence>
<comment type="caution">
    <text evidence="2">The sequence shown here is derived from an EMBL/GenBank/DDBJ whole genome shotgun (WGS) entry which is preliminary data.</text>
</comment>